<name>A0A4Z1G0E0_9HELO</name>
<evidence type="ECO:0000313" key="2">
    <source>
        <dbReference type="EMBL" id="TGO27481.1"/>
    </source>
</evidence>
<feature type="region of interest" description="Disordered" evidence="1">
    <location>
        <begin position="52"/>
        <end position="97"/>
    </location>
</feature>
<feature type="compositionally biased region" description="Acidic residues" evidence="1">
    <location>
        <begin position="67"/>
        <end position="96"/>
    </location>
</feature>
<sequence length="129" mass="14546">MNEPDQTDETDEMDNRVFGNLIVCIWSGFEMDMPVVPSREIGVKYVGFMAGGEGTGEGFVVEKRGGEEEDEGDEDEGDEDEGDEDEGDEDEDEDGLGLDWGWMRIRRELELNQGCLVSWVVELSWEVEV</sequence>
<protein>
    <submittedName>
        <fullName evidence="2">Uncharacterized protein</fullName>
    </submittedName>
</protein>
<dbReference type="Proteomes" id="UP000297910">
    <property type="component" value="Unassembled WGS sequence"/>
</dbReference>
<accession>A0A4Z1G0E0</accession>
<dbReference type="AlphaFoldDB" id="A0A4Z1G0E0"/>
<reference evidence="2 3" key="1">
    <citation type="submission" date="2017-12" db="EMBL/GenBank/DDBJ databases">
        <title>Comparative genomics of Botrytis spp.</title>
        <authorList>
            <person name="Valero-Jimenez C.A."/>
            <person name="Tapia P."/>
            <person name="Veloso J."/>
            <person name="Silva-Moreno E."/>
            <person name="Staats M."/>
            <person name="Valdes J.H."/>
            <person name="Van Kan J.A.L."/>
        </authorList>
    </citation>
    <scope>NUCLEOTIDE SEQUENCE [LARGE SCALE GENOMIC DNA]</scope>
    <source>
        <strain evidence="2 3">Bp0003</strain>
    </source>
</reference>
<evidence type="ECO:0000256" key="1">
    <source>
        <dbReference type="SAM" id="MobiDB-lite"/>
    </source>
</evidence>
<dbReference type="EMBL" id="PQXI01000041">
    <property type="protein sequence ID" value="TGO27481.1"/>
    <property type="molecule type" value="Genomic_DNA"/>
</dbReference>
<proteinExistence type="predicted"/>
<keyword evidence="3" id="KW-1185">Reference proteome</keyword>
<organism evidence="2 3">
    <name type="scientific">Botrytis paeoniae</name>
    <dbReference type="NCBI Taxonomy" id="278948"/>
    <lineage>
        <taxon>Eukaryota</taxon>
        <taxon>Fungi</taxon>
        <taxon>Dikarya</taxon>
        <taxon>Ascomycota</taxon>
        <taxon>Pezizomycotina</taxon>
        <taxon>Leotiomycetes</taxon>
        <taxon>Helotiales</taxon>
        <taxon>Sclerotiniaceae</taxon>
        <taxon>Botrytis</taxon>
    </lineage>
</organism>
<gene>
    <name evidence="2" type="ORF">BPAE_0041g00310</name>
</gene>
<comment type="caution">
    <text evidence="2">The sequence shown here is derived from an EMBL/GenBank/DDBJ whole genome shotgun (WGS) entry which is preliminary data.</text>
</comment>
<evidence type="ECO:0000313" key="3">
    <source>
        <dbReference type="Proteomes" id="UP000297910"/>
    </source>
</evidence>